<dbReference type="PANTHER" id="PTHR32419:SF6">
    <property type="entry name" value="GLUTATHIONE S-TRANSFERASE OMEGA-LIKE 1-RELATED"/>
    <property type="match status" value="1"/>
</dbReference>
<dbReference type="SFLD" id="SFLDS00019">
    <property type="entry name" value="Glutathione_Transferase_(cytos"/>
    <property type="match status" value="1"/>
</dbReference>
<feature type="binding site" evidence="2">
    <location>
        <begin position="122"/>
        <end position="125"/>
    </location>
    <ligand>
        <name>glutathione</name>
        <dbReference type="ChEBI" id="CHEBI:57925"/>
    </ligand>
</feature>
<comment type="caution">
    <text evidence="6">The sequence shown here is derived from an EMBL/GenBank/DDBJ whole genome shotgun (WGS) entry which is preliminary data.</text>
</comment>
<dbReference type="Proteomes" id="UP000326207">
    <property type="component" value="Unassembled WGS sequence"/>
</dbReference>
<dbReference type="SFLD" id="SFLDG01148">
    <property type="entry name" value="Xi_(cytGST)"/>
    <property type="match status" value="1"/>
</dbReference>
<keyword evidence="6" id="KW-0808">Transferase</keyword>
<feature type="site" description="Lowers pKa of active site Cys" evidence="3">
    <location>
        <position position="285"/>
    </location>
</feature>
<protein>
    <submittedName>
        <fullName evidence="6">Glutathione S-transferase family protein</fullName>
    </submittedName>
</protein>
<dbReference type="SUPFAM" id="SSF52833">
    <property type="entry name" value="Thioredoxin-like"/>
    <property type="match status" value="1"/>
</dbReference>
<evidence type="ECO:0000313" key="8">
    <source>
        <dbReference type="Proteomes" id="UP000326865"/>
    </source>
</evidence>
<feature type="binding site" evidence="2">
    <location>
        <begin position="140"/>
        <end position="141"/>
    </location>
    <ligand>
        <name>glutathione</name>
        <dbReference type="ChEBI" id="CHEBI:57925"/>
    </ligand>
</feature>
<dbReference type="Pfam" id="PF13409">
    <property type="entry name" value="GST_N_2"/>
    <property type="match status" value="1"/>
</dbReference>
<dbReference type="GO" id="GO:0005737">
    <property type="term" value="C:cytoplasm"/>
    <property type="evidence" value="ECO:0007669"/>
    <property type="project" value="TreeGrafter"/>
</dbReference>
<accession>A0A5N5UCK8</accession>
<dbReference type="InterPro" id="IPR047047">
    <property type="entry name" value="GST_Omega-like_C"/>
</dbReference>
<dbReference type="Proteomes" id="UP000326865">
    <property type="component" value="Unassembled WGS sequence"/>
</dbReference>
<gene>
    <name evidence="5" type="ORF">DM867_04740</name>
    <name evidence="6" type="ORF">DP108_08380</name>
</gene>
<dbReference type="Gene3D" id="3.40.30.10">
    <property type="entry name" value="Glutaredoxin"/>
    <property type="match status" value="1"/>
</dbReference>
<dbReference type="PANTHER" id="PTHR32419">
    <property type="entry name" value="GLUTATHIONYL-HYDROQUINONE REDUCTASE"/>
    <property type="match status" value="1"/>
</dbReference>
<dbReference type="InterPro" id="IPR004045">
    <property type="entry name" value="Glutathione_S-Trfase_N"/>
</dbReference>
<dbReference type="RefSeq" id="WP_152133778.1">
    <property type="nucleotide sequence ID" value="NZ_QKKZ01000001.1"/>
</dbReference>
<dbReference type="SFLD" id="SFLDG01206">
    <property type="entry name" value="Xi.1"/>
    <property type="match status" value="1"/>
</dbReference>
<feature type="binding site" evidence="2">
    <location>
        <position position="88"/>
    </location>
    <ligand>
        <name>glutathione</name>
        <dbReference type="ChEBI" id="CHEBI:57925"/>
    </ligand>
</feature>
<feature type="site" description="Lowers pKa of active site Cys" evidence="3">
    <location>
        <position position="242"/>
    </location>
</feature>
<organism evidence="6 7">
    <name type="scientific">Halosegnis rubeus</name>
    <dbReference type="NCBI Taxonomy" id="2212850"/>
    <lineage>
        <taxon>Archaea</taxon>
        <taxon>Methanobacteriati</taxon>
        <taxon>Methanobacteriota</taxon>
        <taxon>Stenosarchaea group</taxon>
        <taxon>Halobacteria</taxon>
        <taxon>Halobacteriales</taxon>
        <taxon>Natronomonadaceae</taxon>
        <taxon>Halosegnis</taxon>
    </lineage>
</organism>
<feature type="active site" description="Proton donor/acceptor" evidence="1">
    <location>
        <position position="184"/>
    </location>
</feature>
<dbReference type="AlphaFoldDB" id="A0A5N5UFV3"/>
<reference evidence="7 8" key="1">
    <citation type="submission" date="2019-10" db="EMBL/GenBank/DDBJ databases">
        <title>Unraveling microbial dark matter from salterns through culturing: the case of the genus Halosegnis.</title>
        <authorList>
            <person name="Duran-Viseras A."/>
            <person name="Andrei A.-S."/>
            <person name="Vera-Gargallo B."/>
            <person name="Ghai R."/>
            <person name="Sanchez-Porro C."/>
            <person name="Ventosa A."/>
        </authorList>
    </citation>
    <scope>NUCLEOTIDE SEQUENCE [LARGE SCALE GENOMIC DNA]</scope>
    <source>
        <strain evidence="5 8">F18-79</strain>
        <strain evidence="6 7">F19-13</strain>
    </source>
</reference>
<dbReference type="InterPro" id="IPR036282">
    <property type="entry name" value="Glutathione-S-Trfase_C_sf"/>
</dbReference>
<dbReference type="Pfam" id="PF13410">
    <property type="entry name" value="GST_C_2"/>
    <property type="match status" value="1"/>
</dbReference>
<feature type="domain" description="GST C-terminal" evidence="4">
    <location>
        <begin position="158"/>
        <end position="297"/>
    </location>
</feature>
<accession>A0A5N5UFV3</accession>
<evidence type="ECO:0000313" key="7">
    <source>
        <dbReference type="Proteomes" id="UP000326207"/>
    </source>
</evidence>
<dbReference type="PIRSF" id="PIRSF015753">
    <property type="entry name" value="GST"/>
    <property type="match status" value="1"/>
</dbReference>
<dbReference type="InterPro" id="IPR040079">
    <property type="entry name" value="Glutathione_S-Trfase"/>
</dbReference>
<feature type="active site" description="Nucleophile" evidence="1">
    <location>
        <position position="55"/>
    </location>
</feature>
<evidence type="ECO:0000259" key="4">
    <source>
        <dbReference type="PROSITE" id="PS50405"/>
    </source>
</evidence>
<evidence type="ECO:0000256" key="1">
    <source>
        <dbReference type="PIRSR" id="PIRSR015753-1"/>
    </source>
</evidence>
<evidence type="ECO:0000256" key="2">
    <source>
        <dbReference type="PIRSR" id="PIRSR015753-2"/>
    </source>
</evidence>
<evidence type="ECO:0000256" key="3">
    <source>
        <dbReference type="PIRSR" id="PIRSR015753-3"/>
    </source>
</evidence>
<evidence type="ECO:0000313" key="6">
    <source>
        <dbReference type="EMBL" id="KAB7517586.1"/>
    </source>
</evidence>
<dbReference type="SUPFAM" id="SSF47616">
    <property type="entry name" value="GST C-terminal domain-like"/>
    <property type="match status" value="1"/>
</dbReference>
<keyword evidence="8" id="KW-1185">Reference proteome</keyword>
<dbReference type="InterPro" id="IPR010987">
    <property type="entry name" value="Glutathione-S-Trfase_C-like"/>
</dbReference>
<dbReference type="InterPro" id="IPR036249">
    <property type="entry name" value="Thioredoxin-like_sf"/>
</dbReference>
<dbReference type="CDD" id="cd03190">
    <property type="entry name" value="GST_C_Omega_like"/>
    <property type="match status" value="1"/>
</dbReference>
<dbReference type="GO" id="GO:0004364">
    <property type="term" value="F:glutathione transferase activity"/>
    <property type="evidence" value="ECO:0007669"/>
    <property type="project" value="InterPro"/>
</dbReference>
<dbReference type="EMBL" id="QMDY01000004">
    <property type="protein sequence ID" value="KAB7517586.1"/>
    <property type="molecule type" value="Genomic_DNA"/>
</dbReference>
<evidence type="ECO:0000313" key="5">
    <source>
        <dbReference type="EMBL" id="KAB7516425.1"/>
    </source>
</evidence>
<sequence length="318" mass="36858">MVNMYVDGEWKTDTYEFSDDDGEFDRSPTTFRDELGTEQFPAESGRYHLYISRACPWAHGAAMVRSLMGLEDDISMDIVDPYRDERGWQFTPQKDDCTTDSINGHDYLGETYIAADPEYTGRVTVPVLWDREEETIVNNESIEVMRHVSTAFEGNGTDLYPEHLREEIDEVVDDIYDPINNGVYRAGFAGTQEAYENAVADLFNALDAYDERLADQRYLVGDQLTLADLRLFATLVRFDNVYHTHFKCNVQLIREYDNLWPYVRDIYQTPGIEQTMNMAHIKEHYYTTHTDINPTQFIGVGPDFDFHADHDRARLQSE</sequence>
<name>A0A5N5UFV3_9EURY</name>
<dbReference type="PROSITE" id="PS50405">
    <property type="entry name" value="GST_CTER"/>
    <property type="match status" value="1"/>
</dbReference>
<proteinExistence type="predicted"/>
<dbReference type="InterPro" id="IPR016639">
    <property type="entry name" value="GST_Omega/GSH"/>
</dbReference>
<dbReference type="Gene3D" id="1.20.1050.10">
    <property type="match status" value="1"/>
</dbReference>
<dbReference type="EMBL" id="QKKZ01000001">
    <property type="protein sequence ID" value="KAB7516425.1"/>
    <property type="molecule type" value="Genomic_DNA"/>
</dbReference>